<evidence type="ECO:0000313" key="3">
    <source>
        <dbReference type="Proteomes" id="UP000195440"/>
    </source>
</evidence>
<dbReference type="PANTHER" id="PTHR43236">
    <property type="entry name" value="ANTITOXIN HIGA1"/>
    <property type="match status" value="1"/>
</dbReference>
<dbReference type="InterPro" id="IPR010982">
    <property type="entry name" value="Lambda_DNA-bd_dom_sf"/>
</dbReference>
<organism evidence="2 3">
    <name type="scientific">Pseudomonas caspiana</name>
    <dbReference type="NCBI Taxonomy" id="1451454"/>
    <lineage>
        <taxon>Bacteria</taxon>
        <taxon>Pseudomonadati</taxon>
        <taxon>Pseudomonadota</taxon>
        <taxon>Gammaproteobacteria</taxon>
        <taxon>Pseudomonadales</taxon>
        <taxon>Pseudomonadaceae</taxon>
        <taxon>Pseudomonas</taxon>
    </lineage>
</organism>
<dbReference type="EMBL" id="LOHF01000045">
    <property type="protein sequence ID" value="OUM70762.1"/>
    <property type="molecule type" value="Genomic_DNA"/>
</dbReference>
<dbReference type="RefSeq" id="WP_087274655.1">
    <property type="nucleotide sequence ID" value="NZ_JBJGBV010000044.1"/>
</dbReference>
<feature type="domain" description="HTH cro/C1-type" evidence="1">
    <location>
        <begin position="16"/>
        <end position="70"/>
    </location>
</feature>
<reference evidence="2 3" key="1">
    <citation type="journal article" date="2017" name="Syst. Appl. Microbiol.">
        <title>Pseudomonas caspiana sp. nov., a citrus pathogen in the Pseudomonas syringae phylogenetic group.</title>
        <authorList>
            <person name="Busquets A."/>
            <person name="Gomila M."/>
            <person name="Beiki F."/>
            <person name="Mulet M."/>
            <person name="Rahimian H."/>
            <person name="Garcia-Valdes E."/>
            <person name="Lalucat J."/>
        </authorList>
    </citation>
    <scope>NUCLEOTIDE SEQUENCE [LARGE SCALE GENOMIC DNA]</scope>
    <source>
        <strain evidence="2 3">FBF102</strain>
    </source>
</reference>
<dbReference type="Proteomes" id="UP000195440">
    <property type="component" value="Unassembled WGS sequence"/>
</dbReference>
<protein>
    <submittedName>
        <fullName evidence="2">Transcriptional regulator</fullName>
    </submittedName>
</protein>
<proteinExistence type="predicted"/>
<dbReference type="InterPro" id="IPR001387">
    <property type="entry name" value="Cro/C1-type_HTH"/>
</dbReference>
<dbReference type="AlphaFoldDB" id="A0A1Y3NW61"/>
<dbReference type="CDD" id="cd00093">
    <property type="entry name" value="HTH_XRE"/>
    <property type="match status" value="1"/>
</dbReference>
<keyword evidence="3" id="KW-1185">Reference proteome</keyword>
<sequence>MIDVTHSDRNDIGDRLRQAREYVGLSQEEVATALGLPRPSVTNIELGARKVEATELGKLAKLYRRTLEYLLTGVEPAPSGPEQLAFLARAVNGLSDKDLEEVARFAEFLKQSGRKRRG</sequence>
<dbReference type="PROSITE" id="PS50943">
    <property type="entry name" value="HTH_CROC1"/>
    <property type="match status" value="1"/>
</dbReference>
<comment type="caution">
    <text evidence="2">The sequence shown here is derived from an EMBL/GenBank/DDBJ whole genome shotgun (WGS) entry which is preliminary data.</text>
</comment>
<dbReference type="PANTHER" id="PTHR43236:SF1">
    <property type="entry name" value="BLL7220 PROTEIN"/>
    <property type="match status" value="1"/>
</dbReference>
<dbReference type="OrthoDB" id="9794834at2"/>
<dbReference type="InterPro" id="IPR052345">
    <property type="entry name" value="Rad_response_metalloprotease"/>
</dbReference>
<name>A0A1Y3NW61_9PSED</name>
<dbReference type="SMART" id="SM00530">
    <property type="entry name" value="HTH_XRE"/>
    <property type="match status" value="1"/>
</dbReference>
<dbReference type="Pfam" id="PF13560">
    <property type="entry name" value="HTH_31"/>
    <property type="match status" value="1"/>
</dbReference>
<dbReference type="Gene3D" id="1.10.260.40">
    <property type="entry name" value="lambda repressor-like DNA-binding domains"/>
    <property type="match status" value="1"/>
</dbReference>
<accession>A0A1Y3NW61</accession>
<gene>
    <name evidence="2" type="ORF">AUC60_26805</name>
</gene>
<dbReference type="SUPFAM" id="SSF47413">
    <property type="entry name" value="lambda repressor-like DNA-binding domains"/>
    <property type="match status" value="1"/>
</dbReference>
<evidence type="ECO:0000259" key="1">
    <source>
        <dbReference type="PROSITE" id="PS50943"/>
    </source>
</evidence>
<dbReference type="GO" id="GO:0003677">
    <property type="term" value="F:DNA binding"/>
    <property type="evidence" value="ECO:0007669"/>
    <property type="project" value="InterPro"/>
</dbReference>
<evidence type="ECO:0000313" key="2">
    <source>
        <dbReference type="EMBL" id="OUM70762.1"/>
    </source>
</evidence>